<evidence type="ECO:0000313" key="3">
    <source>
        <dbReference type="Proteomes" id="UP000053144"/>
    </source>
</evidence>
<name>A0A0L9UZ78_PHAAN</name>
<proteinExistence type="predicted"/>
<evidence type="ECO:0000256" key="1">
    <source>
        <dbReference type="SAM" id="MobiDB-lite"/>
    </source>
</evidence>
<sequence length="142" mass="15958">MHQRHILLRHASAATSSFLLHITIATSILLSRIHPHLSASHSHSRELHRLQPQIRTLYASSKFSLRSLTSIPFRCVFTRRRSFEDPDRTPAASVGPNSSGSSIIWHQEPGRPRLASRDKPLFFSFSSLPYVRSGCSGMVSVE</sequence>
<protein>
    <submittedName>
        <fullName evidence="2">Uncharacterized protein</fullName>
    </submittedName>
</protein>
<feature type="region of interest" description="Disordered" evidence="1">
    <location>
        <begin position="84"/>
        <end position="106"/>
    </location>
</feature>
<dbReference type="EMBL" id="CM003377">
    <property type="protein sequence ID" value="KOM47986.1"/>
    <property type="molecule type" value="Genomic_DNA"/>
</dbReference>
<organism evidence="2 3">
    <name type="scientific">Phaseolus angularis</name>
    <name type="common">Azuki bean</name>
    <name type="synonym">Vigna angularis</name>
    <dbReference type="NCBI Taxonomy" id="3914"/>
    <lineage>
        <taxon>Eukaryota</taxon>
        <taxon>Viridiplantae</taxon>
        <taxon>Streptophyta</taxon>
        <taxon>Embryophyta</taxon>
        <taxon>Tracheophyta</taxon>
        <taxon>Spermatophyta</taxon>
        <taxon>Magnoliopsida</taxon>
        <taxon>eudicotyledons</taxon>
        <taxon>Gunneridae</taxon>
        <taxon>Pentapetalae</taxon>
        <taxon>rosids</taxon>
        <taxon>fabids</taxon>
        <taxon>Fabales</taxon>
        <taxon>Fabaceae</taxon>
        <taxon>Papilionoideae</taxon>
        <taxon>50 kb inversion clade</taxon>
        <taxon>NPAAA clade</taxon>
        <taxon>indigoferoid/millettioid clade</taxon>
        <taxon>Phaseoleae</taxon>
        <taxon>Vigna</taxon>
    </lineage>
</organism>
<reference evidence="3" key="1">
    <citation type="journal article" date="2015" name="Proc. Natl. Acad. Sci. U.S.A.">
        <title>Genome sequencing of adzuki bean (Vigna angularis) provides insight into high starch and low fat accumulation and domestication.</title>
        <authorList>
            <person name="Yang K."/>
            <person name="Tian Z."/>
            <person name="Chen C."/>
            <person name="Luo L."/>
            <person name="Zhao B."/>
            <person name="Wang Z."/>
            <person name="Yu L."/>
            <person name="Li Y."/>
            <person name="Sun Y."/>
            <person name="Li W."/>
            <person name="Chen Y."/>
            <person name="Li Y."/>
            <person name="Zhang Y."/>
            <person name="Ai D."/>
            <person name="Zhao J."/>
            <person name="Shang C."/>
            <person name="Ma Y."/>
            <person name="Wu B."/>
            <person name="Wang M."/>
            <person name="Gao L."/>
            <person name="Sun D."/>
            <person name="Zhang P."/>
            <person name="Guo F."/>
            <person name="Wang W."/>
            <person name="Li Y."/>
            <person name="Wang J."/>
            <person name="Varshney R.K."/>
            <person name="Wang J."/>
            <person name="Ling H.Q."/>
            <person name="Wan P."/>
        </authorList>
    </citation>
    <scope>NUCLEOTIDE SEQUENCE</scope>
    <source>
        <strain evidence="3">cv. Jingnong 6</strain>
    </source>
</reference>
<dbReference type="AlphaFoldDB" id="A0A0L9UZ78"/>
<dbReference type="Proteomes" id="UP000053144">
    <property type="component" value="Chromosome 7"/>
</dbReference>
<dbReference type="Gramene" id="KOM47986">
    <property type="protein sequence ID" value="KOM47986"/>
    <property type="gene ID" value="LR48_Vigan07g169000"/>
</dbReference>
<gene>
    <name evidence="2" type="ORF">LR48_Vigan07g169000</name>
</gene>
<accession>A0A0L9UZ78</accession>
<evidence type="ECO:0000313" key="2">
    <source>
        <dbReference type="EMBL" id="KOM47986.1"/>
    </source>
</evidence>
<feature type="compositionally biased region" description="Polar residues" evidence="1">
    <location>
        <begin position="95"/>
        <end position="104"/>
    </location>
</feature>